<feature type="domain" description="Protein kinase" evidence="11">
    <location>
        <begin position="1"/>
        <end position="75"/>
    </location>
</feature>
<comment type="function">
    <text evidence="7">May play a role in sperm motility, especially in the regulation of flagellar function.</text>
</comment>
<evidence type="ECO:0000256" key="4">
    <source>
        <dbReference type="ARBA" id="ARBA00022741"/>
    </source>
</evidence>
<reference evidence="12" key="1">
    <citation type="submission" date="2020-08" db="EMBL/GenBank/DDBJ databases">
        <authorList>
            <person name="Shumante A."/>
            <person name="Zimin A.V."/>
            <person name="Puiu D."/>
            <person name="Salzberg S.L."/>
        </authorList>
    </citation>
    <scope>NUCLEOTIDE SEQUENCE</scope>
    <source>
        <strain evidence="12">WC2-LM</strain>
        <tissue evidence="12">Liver</tissue>
    </source>
</reference>
<dbReference type="AlphaFoldDB" id="A0A834V6R3"/>
<evidence type="ECO:0000256" key="10">
    <source>
        <dbReference type="ARBA" id="ARBA00048679"/>
    </source>
</evidence>
<dbReference type="GO" id="GO:0004674">
    <property type="term" value="F:protein serine/threonine kinase activity"/>
    <property type="evidence" value="ECO:0007669"/>
    <property type="project" value="UniProtKB-KW"/>
</dbReference>
<dbReference type="PANTHER" id="PTHR24346">
    <property type="entry name" value="MAP/MICROTUBULE AFFINITY-REGULATING KINASE"/>
    <property type="match status" value="1"/>
</dbReference>
<dbReference type="Proteomes" id="UP000662637">
    <property type="component" value="Unassembled WGS sequence"/>
</dbReference>
<gene>
    <name evidence="12" type="ORF">GHT09_004504</name>
</gene>
<evidence type="ECO:0000256" key="2">
    <source>
        <dbReference type="ARBA" id="ARBA00022527"/>
    </source>
</evidence>
<dbReference type="InterPro" id="IPR000719">
    <property type="entry name" value="Prot_kinase_dom"/>
</dbReference>
<evidence type="ECO:0000256" key="8">
    <source>
        <dbReference type="ARBA" id="ARBA00038181"/>
    </source>
</evidence>
<dbReference type="Pfam" id="PF00069">
    <property type="entry name" value="Pkinase"/>
    <property type="match status" value="1"/>
</dbReference>
<keyword evidence="5" id="KW-0418">Kinase</keyword>
<evidence type="ECO:0000256" key="5">
    <source>
        <dbReference type="ARBA" id="ARBA00022777"/>
    </source>
</evidence>
<evidence type="ECO:0000256" key="9">
    <source>
        <dbReference type="ARBA" id="ARBA00047899"/>
    </source>
</evidence>
<dbReference type="PANTHER" id="PTHR24346:SF95">
    <property type="entry name" value="SPERM MOTILITY KINASE 3A"/>
    <property type="match status" value="1"/>
</dbReference>
<dbReference type="Gene3D" id="1.10.510.10">
    <property type="entry name" value="Transferase(Phosphotransferase) domain 1"/>
    <property type="match status" value="1"/>
</dbReference>
<dbReference type="GO" id="GO:0035556">
    <property type="term" value="P:intracellular signal transduction"/>
    <property type="evidence" value="ECO:0007669"/>
    <property type="project" value="TreeGrafter"/>
</dbReference>
<comment type="catalytic activity">
    <reaction evidence="10">
        <text>L-seryl-[protein] + ATP = O-phospho-L-seryl-[protein] + ADP + H(+)</text>
        <dbReference type="Rhea" id="RHEA:17989"/>
        <dbReference type="Rhea" id="RHEA-COMP:9863"/>
        <dbReference type="Rhea" id="RHEA-COMP:11604"/>
        <dbReference type="ChEBI" id="CHEBI:15378"/>
        <dbReference type="ChEBI" id="CHEBI:29999"/>
        <dbReference type="ChEBI" id="CHEBI:30616"/>
        <dbReference type="ChEBI" id="CHEBI:83421"/>
        <dbReference type="ChEBI" id="CHEBI:456216"/>
        <dbReference type="EC" id="2.7.11.1"/>
    </reaction>
</comment>
<dbReference type="SUPFAM" id="SSF56112">
    <property type="entry name" value="Protein kinase-like (PK-like)"/>
    <property type="match status" value="1"/>
</dbReference>
<dbReference type="InterPro" id="IPR011009">
    <property type="entry name" value="Kinase-like_dom_sf"/>
</dbReference>
<sequence length="75" mass="8454">MQEEEALRLVQQIACAAGYSRDEGIVHQDLKPENIMLDDRGHIKLNDFGFSTTVMPGQKLHEFWALSPTLSPKLS</sequence>
<comment type="catalytic activity">
    <reaction evidence="9">
        <text>L-threonyl-[protein] + ATP = O-phospho-L-threonyl-[protein] + ADP + H(+)</text>
        <dbReference type="Rhea" id="RHEA:46608"/>
        <dbReference type="Rhea" id="RHEA-COMP:11060"/>
        <dbReference type="Rhea" id="RHEA-COMP:11605"/>
        <dbReference type="ChEBI" id="CHEBI:15378"/>
        <dbReference type="ChEBI" id="CHEBI:30013"/>
        <dbReference type="ChEBI" id="CHEBI:30616"/>
        <dbReference type="ChEBI" id="CHEBI:61977"/>
        <dbReference type="ChEBI" id="CHEBI:456216"/>
        <dbReference type="EC" id="2.7.11.1"/>
    </reaction>
</comment>
<dbReference type="GO" id="GO:0005737">
    <property type="term" value="C:cytoplasm"/>
    <property type="evidence" value="ECO:0007669"/>
    <property type="project" value="TreeGrafter"/>
</dbReference>
<name>A0A834V6R3_MARMO</name>
<dbReference type="InterPro" id="IPR008271">
    <property type="entry name" value="Ser/Thr_kinase_AS"/>
</dbReference>
<protein>
    <recommendedName>
        <fullName evidence="1">non-specific serine/threonine protein kinase</fullName>
        <ecNumber evidence="1">2.7.11.1</ecNumber>
    </recommendedName>
</protein>
<evidence type="ECO:0000259" key="11">
    <source>
        <dbReference type="PROSITE" id="PS50011"/>
    </source>
</evidence>
<proteinExistence type="inferred from homology"/>
<organism evidence="12 13">
    <name type="scientific">Marmota monax</name>
    <name type="common">Woodchuck</name>
    <dbReference type="NCBI Taxonomy" id="9995"/>
    <lineage>
        <taxon>Eukaryota</taxon>
        <taxon>Metazoa</taxon>
        <taxon>Chordata</taxon>
        <taxon>Craniata</taxon>
        <taxon>Vertebrata</taxon>
        <taxon>Euteleostomi</taxon>
        <taxon>Mammalia</taxon>
        <taxon>Eutheria</taxon>
        <taxon>Euarchontoglires</taxon>
        <taxon>Glires</taxon>
        <taxon>Rodentia</taxon>
        <taxon>Sciuromorpha</taxon>
        <taxon>Sciuridae</taxon>
        <taxon>Xerinae</taxon>
        <taxon>Marmotini</taxon>
        <taxon>Marmota</taxon>
    </lineage>
</organism>
<evidence type="ECO:0000313" key="13">
    <source>
        <dbReference type="Proteomes" id="UP000662637"/>
    </source>
</evidence>
<keyword evidence="4" id="KW-0547">Nucleotide-binding</keyword>
<evidence type="ECO:0000256" key="3">
    <source>
        <dbReference type="ARBA" id="ARBA00022679"/>
    </source>
</evidence>
<evidence type="ECO:0000256" key="7">
    <source>
        <dbReference type="ARBA" id="ARBA00037391"/>
    </source>
</evidence>
<dbReference type="PROSITE" id="PS00108">
    <property type="entry name" value="PROTEIN_KINASE_ST"/>
    <property type="match status" value="1"/>
</dbReference>
<keyword evidence="3" id="KW-0808">Transferase</keyword>
<dbReference type="GO" id="GO:0005524">
    <property type="term" value="F:ATP binding"/>
    <property type="evidence" value="ECO:0007669"/>
    <property type="project" value="UniProtKB-KW"/>
</dbReference>
<keyword evidence="2" id="KW-0723">Serine/threonine-protein kinase</keyword>
<keyword evidence="6" id="KW-0067">ATP-binding</keyword>
<comment type="similarity">
    <text evidence="8">Belongs to the protein kinase superfamily. CAMK Ser/Thr protein kinase family. Smok subfamily.</text>
</comment>
<dbReference type="EC" id="2.7.11.1" evidence="1"/>
<dbReference type="PROSITE" id="PS50011">
    <property type="entry name" value="PROTEIN_KINASE_DOM"/>
    <property type="match status" value="1"/>
</dbReference>
<dbReference type="EMBL" id="WJEC01000297">
    <property type="protein sequence ID" value="KAF7484035.1"/>
    <property type="molecule type" value="Genomic_DNA"/>
</dbReference>
<evidence type="ECO:0000256" key="1">
    <source>
        <dbReference type="ARBA" id="ARBA00012513"/>
    </source>
</evidence>
<evidence type="ECO:0000313" key="12">
    <source>
        <dbReference type="EMBL" id="KAF7484035.1"/>
    </source>
</evidence>
<accession>A0A834V6R3</accession>
<comment type="caution">
    <text evidence="12">The sequence shown here is derived from an EMBL/GenBank/DDBJ whole genome shotgun (WGS) entry which is preliminary data.</text>
</comment>
<evidence type="ECO:0000256" key="6">
    <source>
        <dbReference type="ARBA" id="ARBA00022840"/>
    </source>
</evidence>